<sequence>MADVIGDQGDEWLCACHTGRSATALLPRPRQRGVYGGRLPARGGHNATRPAGRWSRGRRSRARFM</sequence>
<gene>
    <name evidence="2" type="ORF">EYF80_052624</name>
</gene>
<protein>
    <submittedName>
        <fullName evidence="2">Uncharacterized protein</fullName>
    </submittedName>
</protein>
<dbReference type="Proteomes" id="UP000314294">
    <property type="component" value="Unassembled WGS sequence"/>
</dbReference>
<keyword evidence="3" id="KW-1185">Reference proteome</keyword>
<proteinExistence type="predicted"/>
<evidence type="ECO:0000256" key="1">
    <source>
        <dbReference type="SAM" id="MobiDB-lite"/>
    </source>
</evidence>
<dbReference type="EMBL" id="SRLO01001518">
    <property type="protein sequence ID" value="TNN37215.1"/>
    <property type="molecule type" value="Genomic_DNA"/>
</dbReference>
<comment type="caution">
    <text evidence="2">The sequence shown here is derived from an EMBL/GenBank/DDBJ whole genome shotgun (WGS) entry which is preliminary data.</text>
</comment>
<feature type="compositionally biased region" description="Basic residues" evidence="1">
    <location>
        <begin position="55"/>
        <end position="65"/>
    </location>
</feature>
<dbReference type="AlphaFoldDB" id="A0A4Z2F882"/>
<name>A0A4Z2F882_9TELE</name>
<organism evidence="2 3">
    <name type="scientific">Liparis tanakae</name>
    <name type="common">Tanaka's snailfish</name>
    <dbReference type="NCBI Taxonomy" id="230148"/>
    <lineage>
        <taxon>Eukaryota</taxon>
        <taxon>Metazoa</taxon>
        <taxon>Chordata</taxon>
        <taxon>Craniata</taxon>
        <taxon>Vertebrata</taxon>
        <taxon>Euteleostomi</taxon>
        <taxon>Actinopterygii</taxon>
        <taxon>Neopterygii</taxon>
        <taxon>Teleostei</taxon>
        <taxon>Neoteleostei</taxon>
        <taxon>Acanthomorphata</taxon>
        <taxon>Eupercaria</taxon>
        <taxon>Perciformes</taxon>
        <taxon>Cottioidei</taxon>
        <taxon>Cottales</taxon>
        <taxon>Liparidae</taxon>
        <taxon>Liparis</taxon>
    </lineage>
</organism>
<feature type="region of interest" description="Disordered" evidence="1">
    <location>
        <begin position="35"/>
        <end position="65"/>
    </location>
</feature>
<reference evidence="2 3" key="1">
    <citation type="submission" date="2019-03" db="EMBL/GenBank/DDBJ databases">
        <title>First draft genome of Liparis tanakae, snailfish: a comprehensive survey of snailfish specific genes.</title>
        <authorList>
            <person name="Kim W."/>
            <person name="Song I."/>
            <person name="Jeong J.-H."/>
            <person name="Kim D."/>
            <person name="Kim S."/>
            <person name="Ryu S."/>
            <person name="Song J.Y."/>
            <person name="Lee S.K."/>
        </authorList>
    </citation>
    <scope>NUCLEOTIDE SEQUENCE [LARGE SCALE GENOMIC DNA]</scope>
    <source>
        <tissue evidence="2">Muscle</tissue>
    </source>
</reference>
<evidence type="ECO:0000313" key="2">
    <source>
        <dbReference type="EMBL" id="TNN37215.1"/>
    </source>
</evidence>
<evidence type="ECO:0000313" key="3">
    <source>
        <dbReference type="Proteomes" id="UP000314294"/>
    </source>
</evidence>
<accession>A0A4Z2F882</accession>